<dbReference type="Proteomes" id="UP000193040">
    <property type="component" value="Unassembled WGS sequence"/>
</dbReference>
<dbReference type="Pfam" id="PF21274">
    <property type="entry name" value="Rng_hyd_C"/>
    <property type="match status" value="1"/>
</dbReference>
<evidence type="ECO:0000313" key="1">
    <source>
        <dbReference type="EMBL" id="ORJ58843.1"/>
    </source>
</evidence>
<dbReference type="AlphaFoldDB" id="A0A1X0Y124"/>
<dbReference type="STRING" id="1784.VC42_02465"/>
<name>A0A1X0Y124_MYCSI</name>
<protein>
    <submittedName>
        <fullName evidence="1">Uncharacterized protein</fullName>
    </submittedName>
</protein>
<gene>
    <name evidence="1" type="ORF">B5M45_17000</name>
</gene>
<keyword evidence="2" id="KW-1185">Reference proteome</keyword>
<sequence>MASGLEFGYAYTSSLIDTSEERCPECDVAFYQPTTHPGARLPHAFIATQDGSHLSTHEVIASTGLTLFTADPQCWGATLAETPLTVPIAVVALSVPSNDHHAALIELFEVGDLGAVVVRPDGHVVWGTDIDVSAADRLLDFIERAWSGVYRTSVPNLQEAP</sequence>
<evidence type="ECO:0000313" key="2">
    <source>
        <dbReference type="Proteomes" id="UP000193040"/>
    </source>
</evidence>
<organism evidence="1 2">
    <name type="scientific">Mycobacterium simiae</name>
    <name type="common">Mycobacterium habana</name>
    <dbReference type="NCBI Taxonomy" id="1784"/>
    <lineage>
        <taxon>Bacteria</taxon>
        <taxon>Bacillati</taxon>
        <taxon>Actinomycetota</taxon>
        <taxon>Actinomycetes</taxon>
        <taxon>Mycobacteriales</taxon>
        <taxon>Mycobacteriaceae</taxon>
        <taxon>Mycobacterium</taxon>
        <taxon>Mycobacterium simiae complex</taxon>
    </lineage>
</organism>
<accession>A0A1X0Y124</accession>
<dbReference type="Gene3D" id="3.40.30.120">
    <property type="match status" value="1"/>
</dbReference>
<comment type="caution">
    <text evidence="1">The sequence shown here is derived from an EMBL/GenBank/DDBJ whole genome shotgun (WGS) entry which is preliminary data.</text>
</comment>
<dbReference type="EMBL" id="MZZM01000022">
    <property type="protein sequence ID" value="ORJ58843.1"/>
    <property type="molecule type" value="Genomic_DNA"/>
</dbReference>
<reference evidence="1 2" key="1">
    <citation type="submission" date="2017-03" db="EMBL/GenBank/DDBJ databases">
        <title>Genomic insights into Mycobacterium simiae human colonization.</title>
        <authorList>
            <person name="Steffani J.L."/>
            <person name="Brunck M.E."/>
            <person name="Cruz E."/>
            <person name="Montiel R."/>
            <person name="Barona F."/>
        </authorList>
    </citation>
    <scope>NUCLEOTIDE SEQUENCE [LARGE SCALE GENOMIC DNA]</scope>
    <source>
        <strain evidence="1 2">MsiGto</strain>
    </source>
</reference>
<dbReference type="RefSeq" id="WP_084951874.1">
    <property type="nucleotide sequence ID" value="NZ_MZZM01000022.1"/>
</dbReference>
<proteinExistence type="predicted"/>